<gene>
    <name evidence="2" type="ORF">N4264_14905</name>
</gene>
<reference evidence="2" key="1">
    <citation type="submission" date="2022-09" db="EMBL/GenBank/DDBJ databases">
        <title>Tahibacter sp. nov., isolated from a fresh water.</title>
        <authorList>
            <person name="Baek J.H."/>
            <person name="Lee J.K."/>
            <person name="Kim J.M."/>
            <person name="Jeon C.O."/>
        </authorList>
    </citation>
    <scope>NUCLEOTIDE SEQUENCE</scope>
    <source>
        <strain evidence="2">W38</strain>
    </source>
</reference>
<accession>A0ABY6BCI8</accession>
<sequence length="128" mass="15107">MSTPRPGQHAESDRMDRQREMREYNVHYDGCSYEYNGYHYDCLHDALAYARLMRSRPQQPDPRGPYRPCRDPGVESETDKRHMAALGIELKDGRYCYRGFRYDRLVEAVDYALLEQRRGDTTQHATTP</sequence>
<keyword evidence="3" id="KW-1185">Reference proteome</keyword>
<dbReference type="EMBL" id="CP104694">
    <property type="protein sequence ID" value="UXI66040.1"/>
    <property type="molecule type" value="Genomic_DNA"/>
</dbReference>
<dbReference type="Proteomes" id="UP001064632">
    <property type="component" value="Chromosome"/>
</dbReference>
<proteinExistence type="predicted"/>
<evidence type="ECO:0000256" key="1">
    <source>
        <dbReference type="SAM" id="MobiDB-lite"/>
    </source>
</evidence>
<evidence type="ECO:0000313" key="2">
    <source>
        <dbReference type="EMBL" id="UXI66040.1"/>
    </source>
</evidence>
<feature type="compositionally biased region" description="Basic and acidic residues" evidence="1">
    <location>
        <begin position="68"/>
        <end position="78"/>
    </location>
</feature>
<protein>
    <submittedName>
        <fullName evidence="2">Uncharacterized protein</fullName>
    </submittedName>
</protein>
<feature type="region of interest" description="Disordered" evidence="1">
    <location>
        <begin position="54"/>
        <end position="78"/>
    </location>
</feature>
<dbReference type="RefSeq" id="WP_261693026.1">
    <property type="nucleotide sequence ID" value="NZ_CP104694.1"/>
</dbReference>
<evidence type="ECO:0000313" key="3">
    <source>
        <dbReference type="Proteomes" id="UP001064632"/>
    </source>
</evidence>
<name>A0ABY6BCI8_9GAMM</name>
<organism evidence="2 3">
    <name type="scientific">Tahibacter amnicola</name>
    <dbReference type="NCBI Taxonomy" id="2976241"/>
    <lineage>
        <taxon>Bacteria</taxon>
        <taxon>Pseudomonadati</taxon>
        <taxon>Pseudomonadota</taxon>
        <taxon>Gammaproteobacteria</taxon>
        <taxon>Lysobacterales</taxon>
        <taxon>Rhodanobacteraceae</taxon>
        <taxon>Tahibacter</taxon>
    </lineage>
</organism>